<dbReference type="EMBL" id="JANPWB010000003">
    <property type="protein sequence ID" value="KAJ1199873.1"/>
    <property type="molecule type" value="Genomic_DNA"/>
</dbReference>
<dbReference type="Proteomes" id="UP001066276">
    <property type="component" value="Chromosome 2_1"/>
</dbReference>
<dbReference type="AlphaFoldDB" id="A0AAV7VEY8"/>
<reference evidence="2" key="1">
    <citation type="journal article" date="2022" name="bioRxiv">
        <title>Sequencing and chromosome-scale assembly of the giantPleurodeles waltlgenome.</title>
        <authorList>
            <person name="Brown T."/>
            <person name="Elewa A."/>
            <person name="Iarovenko S."/>
            <person name="Subramanian E."/>
            <person name="Araus A.J."/>
            <person name="Petzold A."/>
            <person name="Susuki M."/>
            <person name="Suzuki K.-i.T."/>
            <person name="Hayashi T."/>
            <person name="Toyoda A."/>
            <person name="Oliveira C."/>
            <person name="Osipova E."/>
            <person name="Leigh N.D."/>
            <person name="Simon A."/>
            <person name="Yun M.H."/>
        </authorList>
    </citation>
    <scope>NUCLEOTIDE SEQUENCE</scope>
    <source>
        <strain evidence="2">20211129_DDA</strain>
        <tissue evidence="2">Liver</tissue>
    </source>
</reference>
<evidence type="ECO:0000256" key="1">
    <source>
        <dbReference type="SAM" id="MobiDB-lite"/>
    </source>
</evidence>
<feature type="compositionally biased region" description="Basic and acidic residues" evidence="1">
    <location>
        <begin position="79"/>
        <end position="91"/>
    </location>
</feature>
<accession>A0AAV7VEY8</accession>
<protein>
    <submittedName>
        <fullName evidence="2">Uncharacterized protein</fullName>
    </submittedName>
</protein>
<feature type="compositionally biased region" description="Acidic residues" evidence="1">
    <location>
        <begin position="66"/>
        <end position="78"/>
    </location>
</feature>
<feature type="compositionally biased region" description="Basic and acidic residues" evidence="1">
    <location>
        <begin position="55"/>
        <end position="64"/>
    </location>
</feature>
<feature type="region of interest" description="Disordered" evidence="1">
    <location>
        <begin position="20"/>
        <end position="122"/>
    </location>
</feature>
<comment type="caution">
    <text evidence="2">The sequence shown here is derived from an EMBL/GenBank/DDBJ whole genome shotgun (WGS) entry which is preliminary data.</text>
</comment>
<keyword evidence="3" id="KW-1185">Reference proteome</keyword>
<name>A0AAV7VEY8_PLEWA</name>
<evidence type="ECO:0000313" key="3">
    <source>
        <dbReference type="Proteomes" id="UP001066276"/>
    </source>
</evidence>
<sequence>MECRSADACKNEKKDIENPVIRIPEHVPGTSREEESIAEAGNPDIRVPDSLKSIDGLRARRALETENAENEEKEGDAENGDKTRGRDEHCCRGRRTPIWEIPQWDKKVPRSVNTATSQEGRG</sequence>
<evidence type="ECO:0000313" key="2">
    <source>
        <dbReference type="EMBL" id="KAJ1199873.1"/>
    </source>
</evidence>
<gene>
    <name evidence="2" type="ORF">NDU88_003705</name>
</gene>
<feature type="compositionally biased region" description="Polar residues" evidence="1">
    <location>
        <begin position="111"/>
        <end position="122"/>
    </location>
</feature>
<proteinExistence type="predicted"/>
<organism evidence="2 3">
    <name type="scientific">Pleurodeles waltl</name>
    <name type="common">Iberian ribbed newt</name>
    <dbReference type="NCBI Taxonomy" id="8319"/>
    <lineage>
        <taxon>Eukaryota</taxon>
        <taxon>Metazoa</taxon>
        <taxon>Chordata</taxon>
        <taxon>Craniata</taxon>
        <taxon>Vertebrata</taxon>
        <taxon>Euteleostomi</taxon>
        <taxon>Amphibia</taxon>
        <taxon>Batrachia</taxon>
        <taxon>Caudata</taxon>
        <taxon>Salamandroidea</taxon>
        <taxon>Salamandridae</taxon>
        <taxon>Pleurodelinae</taxon>
        <taxon>Pleurodeles</taxon>
    </lineage>
</organism>